<keyword evidence="4" id="KW-1185">Reference proteome</keyword>
<feature type="compositionally biased region" description="Basic and acidic residues" evidence="1">
    <location>
        <begin position="20"/>
        <end position="33"/>
    </location>
</feature>
<evidence type="ECO:0000313" key="4">
    <source>
        <dbReference type="Proteomes" id="UP001144280"/>
    </source>
</evidence>
<dbReference type="EMBL" id="BSDI01000007">
    <property type="protein sequence ID" value="GLH96298.1"/>
    <property type="molecule type" value="Genomic_DNA"/>
</dbReference>
<dbReference type="Proteomes" id="UP001144280">
    <property type="component" value="Unassembled WGS sequence"/>
</dbReference>
<gene>
    <name evidence="3" type="ORF">Pa4123_15720</name>
</gene>
<feature type="transmembrane region" description="Helical" evidence="2">
    <location>
        <begin position="135"/>
        <end position="160"/>
    </location>
</feature>
<dbReference type="InterPro" id="IPR026467">
    <property type="entry name" value="Ser/Gly_Cys_C_dom"/>
</dbReference>
<comment type="caution">
    <text evidence="3">The sequence shown here is derived from an EMBL/GenBank/DDBJ whole genome shotgun (WGS) entry which is preliminary data.</text>
</comment>
<sequence>MRSQRTRGSSRLPRGWGHNLGHDAGDRARRDGAARGCRHPWSALAALGPAVAALRRAALIDADADGTLTATGPRPTDRPALEVAIHRAAEQRWRYPVSLHDAVSPLLDPLAHRVRRAGWIVATPGAVSAGERGCLAALALLLAIVWWGVALTLTTLVWSYDPQSTVAIVLTIGTLIPAFAIFAAVCEIPRQTTAGERLLHQARARHHHLAPGCPITTPDEAAISVALWGTPALWAQDSGFAERYRVPRHRDS</sequence>
<feature type="region of interest" description="Disordered" evidence="1">
    <location>
        <begin position="1"/>
        <end position="33"/>
    </location>
</feature>
<evidence type="ECO:0000256" key="1">
    <source>
        <dbReference type="SAM" id="MobiDB-lite"/>
    </source>
</evidence>
<keyword evidence="2" id="KW-1133">Transmembrane helix</keyword>
<feature type="transmembrane region" description="Helical" evidence="2">
    <location>
        <begin position="166"/>
        <end position="188"/>
    </location>
</feature>
<reference evidence="3" key="1">
    <citation type="submission" date="2022-12" db="EMBL/GenBank/DDBJ databases">
        <title>New Phytohabitans aurantiacus sp. RD004123 nov., an actinomycete isolated from soil.</title>
        <authorList>
            <person name="Triningsih D.W."/>
            <person name="Harunari E."/>
            <person name="Igarashi Y."/>
        </authorList>
    </citation>
    <scope>NUCLEOTIDE SEQUENCE</scope>
    <source>
        <strain evidence="3">RD004123</strain>
    </source>
</reference>
<dbReference type="NCBIfam" id="TIGR04222">
    <property type="entry name" value="near_uncomplex"/>
    <property type="match status" value="1"/>
</dbReference>
<evidence type="ECO:0000256" key="2">
    <source>
        <dbReference type="SAM" id="Phobius"/>
    </source>
</evidence>
<organism evidence="3 4">
    <name type="scientific">Phytohabitans aurantiacus</name>
    <dbReference type="NCBI Taxonomy" id="3016789"/>
    <lineage>
        <taxon>Bacteria</taxon>
        <taxon>Bacillati</taxon>
        <taxon>Actinomycetota</taxon>
        <taxon>Actinomycetes</taxon>
        <taxon>Micromonosporales</taxon>
        <taxon>Micromonosporaceae</taxon>
    </lineage>
</organism>
<evidence type="ECO:0008006" key="5">
    <source>
        <dbReference type="Google" id="ProtNLM"/>
    </source>
</evidence>
<evidence type="ECO:0000313" key="3">
    <source>
        <dbReference type="EMBL" id="GLH96298.1"/>
    </source>
</evidence>
<keyword evidence="2" id="KW-0472">Membrane</keyword>
<accession>A0ABQ5QP02</accession>
<dbReference type="RefSeq" id="WP_281893490.1">
    <property type="nucleotide sequence ID" value="NZ_BSDI01000007.1"/>
</dbReference>
<protein>
    <recommendedName>
        <fullName evidence="5">TIGR04222 domain-containing membrane protein</fullName>
    </recommendedName>
</protein>
<keyword evidence="2" id="KW-0812">Transmembrane</keyword>
<name>A0ABQ5QP02_9ACTN</name>
<proteinExistence type="predicted"/>